<dbReference type="GeneID" id="14552833"/>
<dbReference type="KEGG" id="sacn:SacN8_11325"/>
<dbReference type="AlphaFoldDB" id="M1IYB3"/>
<dbReference type="PANTHER" id="PTHR39673">
    <property type="entry name" value="TUNGSTEN FORMYLMETHANOFURAN DEHYDROGENASE, SUBUNIT C (FWDC)"/>
    <property type="match status" value="1"/>
</dbReference>
<dbReference type="SUPFAM" id="SSF56235">
    <property type="entry name" value="N-terminal nucleophile aminohydrolases (Ntn hydrolases)"/>
    <property type="match status" value="1"/>
</dbReference>
<dbReference type="Gene3D" id="3.60.20.10">
    <property type="entry name" value="Glutamine Phosphoribosylpyrophosphate, subunit 1, domain 1"/>
    <property type="match status" value="1"/>
</dbReference>
<dbReference type="EMBL" id="CP002817">
    <property type="protein sequence ID" value="AGE72209.1"/>
    <property type="molecule type" value="Genomic_DNA"/>
</dbReference>
<dbReference type="SUPFAM" id="SSF69336">
    <property type="entry name" value="Alpha subunit of glutamate synthase, C-terminal domain"/>
    <property type="match status" value="1"/>
</dbReference>
<evidence type="ECO:0000313" key="2">
    <source>
        <dbReference type="EMBL" id="AGE72209.1"/>
    </source>
</evidence>
<dbReference type="InterPro" id="IPR017932">
    <property type="entry name" value="GATase_2_dom"/>
</dbReference>
<dbReference type="InterPro" id="IPR036485">
    <property type="entry name" value="Glu_synth_asu_C_sf"/>
</dbReference>
<gene>
    <name evidence="2" type="ORF">SacN8_11325</name>
</gene>
<feature type="domain" description="Glutamine amidotransferase type-2" evidence="1">
    <location>
        <begin position="7"/>
        <end position="336"/>
    </location>
</feature>
<dbReference type="Proteomes" id="UP000011281">
    <property type="component" value="Chromosome"/>
</dbReference>
<dbReference type="GO" id="GO:0016491">
    <property type="term" value="F:oxidoreductase activity"/>
    <property type="evidence" value="ECO:0007669"/>
    <property type="project" value="InterPro"/>
</dbReference>
<protein>
    <submittedName>
        <fullName evidence="2">Glutamine amidotransferase class-II</fullName>
    </submittedName>
</protein>
<dbReference type="InterPro" id="IPR012075">
    <property type="entry name" value="Glu_synth_lsu_1/3"/>
</dbReference>
<dbReference type="CDD" id="cd01907">
    <property type="entry name" value="GlxB"/>
    <property type="match status" value="1"/>
</dbReference>
<dbReference type="PIRSF" id="PIRSF036632">
    <property type="entry name" value="GOGAT_lg_1_3"/>
    <property type="match status" value="1"/>
</dbReference>
<dbReference type="Gene3D" id="2.160.20.60">
    <property type="entry name" value="Glutamate synthase, alpha subunit, C-terminal domain"/>
    <property type="match status" value="1"/>
</dbReference>
<dbReference type="CDD" id="cd00981">
    <property type="entry name" value="arch_gltB"/>
    <property type="match status" value="1"/>
</dbReference>
<sequence length="659" mass="74738">MIHPSGCGVLGILRKRHAEQIQGGSVVRAIEKVRYRGSDRGAGFAVFNLHKKNVYTIRAFSEEDANEIKSLLESQGLKIKDSKLNYINEEICDCNFEVVIDDVTKARKAFRNINEIIWGSKEGRRGRIYSIGSSLSVFKGVGYPKDISKMYDVEKLEGDLWLAHTRQPTNSPGHFPYWSHPFSTFNVAIVHNGDISSFGANLEFLKERGWEGFVGTDSEVIAFLFEELLSEGFSIEEVVKIMVNPSRRLNVIDPSLDYTYRNARLDGPFTAVIGYDSGDDLYLIAIADRAKFRPAIVGEDENYYYVASEENEIREISPNARVWTLEPGSYFMASLNRGIISYGRDEERVHSFSPPPVFIPEHYDIDARNLNYKELNYVIAEVAKKGKKEITVANVTGHRYIGINFKRLGVHNARINLYGIVGNVFANLNEDNEFYVYGNVSDDCGDTMHGGKVVIYGDARDVLAQTFQNGRIFVKGNAGNRVGIQMREYKDRRPYLVIGGFVDDYLGEYMAGGVIVVLGTNVKGEPVGNYVGSGMVGGRIYIRGRVSPSRIGIQPTRQEVLNFLKALLVEGYIGEEEFSSLKDKYYIEVMDSLKDKAKEYAKRLFEEKIGIPEYEYRELNEEEFKELFGVIKEFSQDMGRDYTEYLKEKFTVIKSRSKK</sequence>
<dbReference type="PROSITE" id="PS51278">
    <property type="entry name" value="GATASE_TYPE_2"/>
    <property type="match status" value="1"/>
</dbReference>
<dbReference type="PANTHER" id="PTHR39673:SF5">
    <property type="entry name" value="TUNGSTEN-CONTAINING FORMYLMETHANOFURAN DEHYDROGENASE 2 SUBUNIT C"/>
    <property type="match status" value="1"/>
</dbReference>
<dbReference type="PATRIC" id="fig|1028566.6.peg.2282"/>
<dbReference type="InterPro" id="IPR035710">
    <property type="entry name" value="Archaeal_gltB"/>
</dbReference>
<organism evidence="3">
    <name type="scientific">Sulfolobus acidocaldarius N8</name>
    <dbReference type="NCBI Taxonomy" id="1028566"/>
    <lineage>
        <taxon>Archaea</taxon>
        <taxon>Thermoproteota</taxon>
        <taxon>Thermoprotei</taxon>
        <taxon>Sulfolobales</taxon>
        <taxon>Sulfolobaceae</taxon>
        <taxon>Sulfolobus</taxon>
    </lineage>
</organism>
<accession>M1IYB3</accession>
<reference evidence="2 3" key="1">
    <citation type="journal article" date="2012" name="ISME J.">
        <title>Genomic evidence of rapid, global-scale gene flow in a Sulfolobus species.</title>
        <authorList>
            <person name="Mao D."/>
            <person name="Grogan D."/>
        </authorList>
    </citation>
    <scope>NUCLEOTIDE SEQUENCE [LARGE SCALE GENOMIC DNA]</scope>
    <source>
        <strain evidence="2 3">N8</strain>
    </source>
</reference>
<evidence type="ECO:0000259" key="1">
    <source>
        <dbReference type="PROSITE" id="PS51278"/>
    </source>
</evidence>
<evidence type="ECO:0000313" key="3">
    <source>
        <dbReference type="Proteomes" id="UP000011281"/>
    </source>
</evidence>
<dbReference type="RefSeq" id="WP_011279108.1">
    <property type="nucleotide sequence ID" value="NC_020246.1"/>
</dbReference>
<keyword evidence="2" id="KW-0315">Glutamine amidotransferase</keyword>
<dbReference type="InterPro" id="IPR002489">
    <property type="entry name" value="Glu_synth_asu_C"/>
</dbReference>
<name>M1IYB3_9CREN</name>
<keyword evidence="2" id="KW-0808">Transferase</keyword>
<proteinExistence type="predicted"/>
<dbReference type="HOGENOM" id="CLU_424917_0_0_2"/>
<dbReference type="Pfam" id="PF01493">
    <property type="entry name" value="GXGXG"/>
    <property type="match status" value="1"/>
</dbReference>
<dbReference type="GO" id="GO:0016740">
    <property type="term" value="F:transferase activity"/>
    <property type="evidence" value="ECO:0007669"/>
    <property type="project" value="UniProtKB-KW"/>
</dbReference>
<dbReference type="InterPro" id="IPR029055">
    <property type="entry name" value="Ntn_hydrolases_N"/>
</dbReference>